<dbReference type="InterPro" id="IPR010266">
    <property type="entry name" value="NnrS"/>
</dbReference>
<feature type="transmembrane region" description="Helical" evidence="1">
    <location>
        <begin position="184"/>
        <end position="202"/>
    </location>
</feature>
<comment type="caution">
    <text evidence="2">The sequence shown here is derived from an EMBL/GenBank/DDBJ whole genome shotgun (WGS) entry which is preliminary data.</text>
</comment>
<feature type="transmembrane region" description="Helical" evidence="1">
    <location>
        <begin position="276"/>
        <end position="295"/>
    </location>
</feature>
<dbReference type="Proteomes" id="UP000266302">
    <property type="component" value="Unassembled WGS sequence"/>
</dbReference>
<feature type="transmembrane region" description="Helical" evidence="1">
    <location>
        <begin position="301"/>
        <end position="322"/>
    </location>
</feature>
<dbReference type="EMBL" id="QXJC01000001">
    <property type="protein sequence ID" value="RID99060.1"/>
    <property type="molecule type" value="Genomic_DNA"/>
</dbReference>
<name>A0A398CG60_9BURK</name>
<keyword evidence="3" id="KW-1185">Reference proteome</keyword>
<evidence type="ECO:0000313" key="3">
    <source>
        <dbReference type="Proteomes" id="UP000266302"/>
    </source>
</evidence>
<organism evidence="2 3">
    <name type="scientific">Simplicispira hankyongi</name>
    <dbReference type="NCBI Taxonomy" id="2315688"/>
    <lineage>
        <taxon>Bacteria</taxon>
        <taxon>Pseudomonadati</taxon>
        <taxon>Pseudomonadota</taxon>
        <taxon>Betaproteobacteria</taxon>
        <taxon>Burkholderiales</taxon>
        <taxon>Comamonadaceae</taxon>
        <taxon>Simplicispira</taxon>
    </lineage>
</organism>
<feature type="transmembrane region" description="Helical" evidence="1">
    <location>
        <begin position="126"/>
        <end position="146"/>
    </location>
</feature>
<protein>
    <submittedName>
        <fullName evidence="2">NnrS family protein</fullName>
    </submittedName>
</protein>
<feature type="transmembrane region" description="Helical" evidence="1">
    <location>
        <begin position="102"/>
        <end position="120"/>
    </location>
</feature>
<accession>A0A398CG60</accession>
<dbReference type="Pfam" id="PF05940">
    <property type="entry name" value="NnrS"/>
    <property type="match status" value="1"/>
</dbReference>
<evidence type="ECO:0000313" key="2">
    <source>
        <dbReference type="EMBL" id="RID99060.1"/>
    </source>
</evidence>
<feature type="transmembrane region" description="Helical" evidence="1">
    <location>
        <begin position="343"/>
        <end position="363"/>
    </location>
</feature>
<feature type="transmembrane region" description="Helical" evidence="1">
    <location>
        <begin position="369"/>
        <end position="392"/>
    </location>
</feature>
<keyword evidence="1" id="KW-1133">Transmembrane helix</keyword>
<dbReference type="AlphaFoldDB" id="A0A398CG60"/>
<dbReference type="OrthoDB" id="9770040at2"/>
<feature type="transmembrane region" description="Helical" evidence="1">
    <location>
        <begin position="158"/>
        <end position="178"/>
    </location>
</feature>
<sequence>MKTTLPPLVGAGAKAPAKKALYGWPVLRLGFRPFYIVAAALACVAVPLWVAAMLGAVTLHLAVPPMLWHAHEMLLGFATGVIMGFLLTAVKAWTGLQTPRGAPLGALVLLWLAARVAAWVAPYPVYAALDVVLLPIVAIIMVRVLLRAGNKRNLPLAGILILLSLANLAFHLSVMGLVPFQPSSALYAALGLIVMVECVMAGRVIPAFTMSVNPGLKITVPKWLERSALACTAVGLALWVFAPAGWLTFAVLAAAAALQLARMLHWQTLATRTRPILWILHAAYAWIPLGLALLALAQPGWVLVSLGVHALAVGATGGLIIGMVTRTARGHTGRPLQASRAEVLAYVLVMAAAVLRVLVPLVAPQWYTHALVCAATAWTTAFVIYLVMYVPWLTNTRLDGKDG</sequence>
<dbReference type="RefSeq" id="WP_119107511.1">
    <property type="nucleotide sequence ID" value="NZ_QXJC01000001.1"/>
</dbReference>
<feature type="transmembrane region" description="Helical" evidence="1">
    <location>
        <begin position="246"/>
        <end position="264"/>
    </location>
</feature>
<feature type="transmembrane region" description="Helical" evidence="1">
    <location>
        <begin position="34"/>
        <end position="61"/>
    </location>
</feature>
<gene>
    <name evidence="2" type="ORF">D3F03_00980</name>
</gene>
<proteinExistence type="predicted"/>
<feature type="transmembrane region" description="Helical" evidence="1">
    <location>
        <begin position="73"/>
        <end position="90"/>
    </location>
</feature>
<keyword evidence="1" id="KW-0812">Transmembrane</keyword>
<keyword evidence="1" id="KW-0472">Membrane</keyword>
<reference evidence="2 3" key="1">
    <citation type="submission" date="2018-09" db="EMBL/GenBank/DDBJ databases">
        <title>Draft genome of Simplicispira sp. NY-02.</title>
        <authorList>
            <person name="Im W.T."/>
        </authorList>
    </citation>
    <scope>NUCLEOTIDE SEQUENCE [LARGE SCALE GENOMIC DNA]</scope>
    <source>
        <strain evidence="2 3">NY-02</strain>
    </source>
</reference>
<evidence type="ECO:0000256" key="1">
    <source>
        <dbReference type="SAM" id="Phobius"/>
    </source>
</evidence>